<gene>
    <name evidence="2" type="ORF">PLBR_LOCUS3278</name>
</gene>
<dbReference type="Proteomes" id="UP000290189">
    <property type="component" value="Unassembled WGS sequence"/>
</dbReference>
<keyword evidence="1" id="KW-0472">Membrane</keyword>
<reference evidence="2 3" key="1">
    <citation type="submission" date="2018-03" db="EMBL/GenBank/DDBJ databases">
        <authorList>
            <person name="Fogelqvist J."/>
        </authorList>
    </citation>
    <scope>NUCLEOTIDE SEQUENCE [LARGE SCALE GENOMIC DNA]</scope>
</reference>
<evidence type="ECO:0000313" key="2">
    <source>
        <dbReference type="EMBL" id="SPQ96063.1"/>
    </source>
</evidence>
<name>A0A3P3Y7B0_PLABS</name>
<evidence type="ECO:0000256" key="1">
    <source>
        <dbReference type="SAM" id="Phobius"/>
    </source>
</evidence>
<sequence>MGRALPDARSVLSAAAFAVVAYDIGATASAGAPRLCVRALAGAAAGHAFVALVDALGPESCGGRQAVQRLAGVLSTVCMILILPSAFHMARYWGMYYGIFHLRLEVVILVGAMLTIAVVVEFTVRPLELSKDVVRCRAAVLVHALTGLILLSLSLMLSFWTHCSASLLVAASSAHLLVLMFAEELAQTRFESTILFLIVSTYITLMQTSVSNTLHS</sequence>
<feature type="transmembrane region" description="Helical" evidence="1">
    <location>
        <begin position="194"/>
        <end position="214"/>
    </location>
</feature>
<geneLocation type="mitochondrion" evidence="2"/>
<proteinExistence type="predicted"/>
<keyword evidence="1" id="KW-1133">Transmembrane helix</keyword>
<feature type="transmembrane region" description="Helical" evidence="1">
    <location>
        <begin position="102"/>
        <end position="124"/>
    </location>
</feature>
<dbReference type="AlphaFoldDB" id="A0A3P3Y7B0"/>
<accession>A0A3P3Y7B0</accession>
<protein>
    <submittedName>
        <fullName evidence="2">Uncharacterized protein</fullName>
    </submittedName>
</protein>
<keyword evidence="2" id="KW-0496">Mitochondrion</keyword>
<evidence type="ECO:0000313" key="3">
    <source>
        <dbReference type="Proteomes" id="UP000290189"/>
    </source>
</evidence>
<feature type="transmembrane region" description="Helical" evidence="1">
    <location>
        <begin position="39"/>
        <end position="58"/>
    </location>
</feature>
<feature type="transmembrane region" description="Helical" evidence="1">
    <location>
        <begin position="165"/>
        <end position="182"/>
    </location>
</feature>
<organism evidence="2 3">
    <name type="scientific">Plasmodiophora brassicae</name>
    <name type="common">Clubroot disease agent</name>
    <dbReference type="NCBI Taxonomy" id="37360"/>
    <lineage>
        <taxon>Eukaryota</taxon>
        <taxon>Sar</taxon>
        <taxon>Rhizaria</taxon>
        <taxon>Endomyxa</taxon>
        <taxon>Phytomyxea</taxon>
        <taxon>Plasmodiophorida</taxon>
        <taxon>Plasmodiophoridae</taxon>
        <taxon>Plasmodiophora</taxon>
    </lineage>
</organism>
<feature type="transmembrane region" description="Helical" evidence="1">
    <location>
        <begin position="136"/>
        <end position="159"/>
    </location>
</feature>
<feature type="transmembrane region" description="Helical" evidence="1">
    <location>
        <begin position="70"/>
        <end position="90"/>
    </location>
</feature>
<keyword evidence="1" id="KW-0812">Transmembrane</keyword>
<dbReference type="EMBL" id="OVEO01000005">
    <property type="protein sequence ID" value="SPQ96063.1"/>
    <property type="molecule type" value="Genomic_DNA"/>
</dbReference>